<dbReference type="InterPro" id="IPR019734">
    <property type="entry name" value="TPR_rpt"/>
</dbReference>
<evidence type="ECO:0000256" key="1">
    <source>
        <dbReference type="PROSITE-ProRule" id="PRU00339"/>
    </source>
</evidence>
<dbReference type="SMART" id="SM00028">
    <property type="entry name" value="TPR"/>
    <property type="match status" value="2"/>
</dbReference>
<evidence type="ECO:0000313" key="3">
    <source>
        <dbReference type="Proteomes" id="UP001165083"/>
    </source>
</evidence>
<dbReference type="EMBL" id="BSXW01000450">
    <property type="protein sequence ID" value="GMF22770.1"/>
    <property type="molecule type" value="Genomic_DNA"/>
</dbReference>
<dbReference type="AlphaFoldDB" id="A0A9W6TUS2"/>
<accession>A0A9W6TUS2</accession>
<dbReference type="Gene3D" id="1.25.40.10">
    <property type="entry name" value="Tetratricopeptide repeat domain"/>
    <property type="match status" value="1"/>
</dbReference>
<dbReference type="Proteomes" id="UP001165083">
    <property type="component" value="Unassembled WGS sequence"/>
</dbReference>
<proteinExistence type="predicted"/>
<gene>
    <name evidence="2" type="ORF">Plil01_000913100</name>
</gene>
<dbReference type="InterPro" id="IPR011990">
    <property type="entry name" value="TPR-like_helical_dom_sf"/>
</dbReference>
<dbReference type="OrthoDB" id="167168at2759"/>
<keyword evidence="1" id="KW-0802">TPR repeat</keyword>
<dbReference type="PROSITE" id="PS50005">
    <property type="entry name" value="TPR"/>
    <property type="match status" value="2"/>
</dbReference>
<comment type="caution">
    <text evidence="2">The sequence shown here is derived from an EMBL/GenBank/DDBJ whole genome shotgun (WGS) entry which is preliminary data.</text>
</comment>
<keyword evidence="3" id="KW-1185">Reference proteome</keyword>
<dbReference type="SUPFAM" id="SSF48452">
    <property type="entry name" value="TPR-like"/>
    <property type="match status" value="1"/>
</dbReference>
<evidence type="ECO:0000313" key="2">
    <source>
        <dbReference type="EMBL" id="GMF22770.1"/>
    </source>
</evidence>
<feature type="repeat" description="TPR" evidence="1">
    <location>
        <begin position="329"/>
        <end position="362"/>
    </location>
</feature>
<dbReference type="Pfam" id="PF13432">
    <property type="entry name" value="TPR_16"/>
    <property type="match status" value="1"/>
</dbReference>
<name>A0A9W6TUS2_9STRA</name>
<protein>
    <submittedName>
        <fullName evidence="2">Unnamed protein product</fullName>
    </submittedName>
</protein>
<feature type="repeat" description="TPR" evidence="1">
    <location>
        <begin position="295"/>
        <end position="328"/>
    </location>
</feature>
<sequence>MQDATALTRFWEIWSLHVELQQRAVATRTDAVYAGLMTWSNGAPVTGPALLKTVVLRVLAAVDAGLPLDQLVRAFVALECALYCTGGSLCTDLLHARAAHAAAVAALARECQHSAAEIRSRGLLRFSEFTSGWKLCIELSQILSYSFVVSQEFPADCYGLRSRPDEVSVWSTLDDGTCSLVSVRTSRSVASSKLSAARSTARFEIKREHYRSAVARDVISEDGNEHTSEKFKLKTLEEHRYATRFQEKRVTAKTWRSALREAHKLIQSGDRVLLADALYLLLEIIWLNPRGCNPAAIYLDSGSIYLTFDHLDEAAKAYRNSLRLDPSNWKAQYNLGVTLARLQDFVEATRQLNRALKSCPSDISEEIATMFEEIDRIQCSKNLRAFNETKKARVFTTHYLESQHITSDTSCKKSGVLNSCSLQEDHTLSHRNGFALNSTTPQLLDVSNEWQGSIASLLHRIHAFARCRNINIEEEMLRLDPTQVSGISIHAFDEIVTRITGTCHALLELPLSRKRANRSAKSKSGGLWQWFEITMASWIDQIFPHLHPTTSHDRANSQLVASLAAHNWLTPIQFAWEARRLPGPEDLSILQLSDRGIFIYECHRVRNCIQNEASRTLQMFFRRRLLNNKRRNNVILVGLPFRCHEVGARQDSFLEDVHTRLAKDTLFDQQVAGEVLRCIEDMVDDIVVGCRREDKGFEDAVRWQDIPVRTEQRQKIISAVGVVQTAVRPPI</sequence>
<reference evidence="2" key="1">
    <citation type="submission" date="2023-04" db="EMBL/GenBank/DDBJ databases">
        <title>Phytophthora lilii NBRC 32176.</title>
        <authorList>
            <person name="Ichikawa N."/>
            <person name="Sato H."/>
            <person name="Tonouchi N."/>
        </authorList>
    </citation>
    <scope>NUCLEOTIDE SEQUENCE</scope>
    <source>
        <strain evidence="2">NBRC 32176</strain>
    </source>
</reference>
<organism evidence="2 3">
    <name type="scientific">Phytophthora lilii</name>
    <dbReference type="NCBI Taxonomy" id="2077276"/>
    <lineage>
        <taxon>Eukaryota</taxon>
        <taxon>Sar</taxon>
        <taxon>Stramenopiles</taxon>
        <taxon>Oomycota</taxon>
        <taxon>Peronosporomycetes</taxon>
        <taxon>Peronosporales</taxon>
        <taxon>Peronosporaceae</taxon>
        <taxon>Phytophthora</taxon>
    </lineage>
</organism>